<dbReference type="SMART" id="SM00869">
    <property type="entry name" value="Autotransporter"/>
    <property type="match status" value="1"/>
</dbReference>
<dbReference type="InterPro" id="IPR036709">
    <property type="entry name" value="Autotransporte_beta_dom_sf"/>
</dbReference>
<proteinExistence type="predicted"/>
<protein>
    <recommendedName>
        <fullName evidence="2">Autotransporter domain-containing protein</fullName>
    </recommendedName>
</protein>
<evidence type="ECO:0000256" key="1">
    <source>
        <dbReference type="SAM" id="MobiDB-lite"/>
    </source>
</evidence>
<sequence>MNAKGNGFGAGKGNPQGIRQGRRPRVAPVANAVRTALAFSALALATAGPAWACDILAPSPGDTVTCDNANYPDTIDYGVDDLTVVVGDGVNLTTVTPAAGDDGVYLYGGGAQVVDVSAYAYVSVSDAIGVHVDSGGSADIGNAGSIYAYNGSGIIADAVDDVTVTNTGIVYAYGSGFVSGIEATSDYGTAAVTNNGAVYTYSTGSFAGGIYANGRYGASVANTGLVDAEAYGSAIGMAVVASDGLAQVDNRGGVYATSRYYGNAYAIAAYGQEVEVGNSGGVRAIAFYGNAVGIGAYGYLGVSVTNDGSVYAGAYYAATGIRAFGYGDVVVENNGYAGAYSYYGGDAIAIEGRSVNGSVTIINTGAAIAEANGSYGNGIGLYGYSIYGDVAITNTGAAVGSANGSYGVGDGIFASGVNVSVDNQGAAIGEGGYWGAGIEVQGGNSVYVSNSGYAYGGGSYYGFGIYAIGGAGGATVANSGVAVGQSYGFAHGIYAESGGDTTVTNAYGGLVVGGDATGSFTGTGIHAMSYGIDATVSVDNAGQVIGQGYYGGTGIEALALNEGSTAIVSNSGFVYAQQYSKYGYGANGIVAVGDAGASIDNQYGGVVVAVSGGLAYGALALSQSGDATVVNAGDIVAVSTDASKYYGAYGVVAASGYGSATVDNSGFVGAYSVGYYRATGITASGPAGATVINSGEVNTYGKYSIGIQANAGDGIAQVDNTGLVVAEGKYSYGAIAISSLGDAIVGNDGTVIADGYALGAGLLALSTDGDANVTNGAYGSVYAYGDSAAFGVYARSTYGNASVSNDGGTIGAQSYGGNALGIAAGGYTANVDNSGLVQAVGYYGATGVAVQAQSSAVVDNAGSIYAVAYNGDATGVQAIAYGSVSVHNSGIIGAGSLAYDAIGILGYTAYGDVSVSNEGGVLAVSKYGLADGVFAYGQNVVVANDGYIGAYGATWAAGIEAQALDSVAVTVGADGTIFAYSGQYAMGIYASGGAGGALVENAGSIEAQGYVAMGIYADAGGDVTIGNSGDIVAGEITYYGGYLYGSALGTGIHASSYGVDAAVVVNNSGSVSAAGYFGGTAIEAIALNPGGTASVTNSGTVQAYQYAKYGYGTGGIVAAGDAGAGIDNSGLVDVFSGGTAYGLLALSPSGNASVVNSGDVYVESTAFKYYGAYGILASSQGGTATIDNSGLVDVSGKYAYGVLASAYTDAVVTNAAGGAINAYSGFNAAFGALALSATGNVSITNAGSIYTNGSGTSTSVGAFGISSAGDTLVVNSGDISAYSYAGMAVGALSRALYGQATADNSGDVYAFSRYGSASGLIAQGDAAIATNSGTISAEGYYGGIGISAYGVSSAAIDNAGDVGAYAYDGAAVGLYGYSPGGTVVVGNSGNVLASSVLGLSIAARAQSAYGSALVDNGGSLVANGVNGAGVGAAAISGAGDVGVVNSGSIHATSLYADAYGAFAVGVSAAITNSGDITAVSDNTAFAVYAAGYYLASVSNAAGGIVSAISDYGQAVGLVAVSQFGDAILDNAGEILAETIGGSAIAAYVAGYGSAQVSNSGTIHASAGDPSGSAVGLVAISDGDVTVTNSGTISADHDTVAVAVSMVSDTGVARLYNSGTIETGAPAGGSIAVLGGDQVDEVHNTGEINGAIITGAGDDLINNAAGGSWYLVGPGSDLGDGADNIDNAGTLTIVSGVLEAGAGDDSLYNAGLLVLAYSGIDLGDADSGNVFVNSGTIQVIGDSYIDLGTAGGGMAIVSGESISTPLALGPTSGALANDGVISFVDGATDDVLTVYGNFGGDGAIHVDVDLAAETSDMLYVEGDIVGSDPQTINVSITEMPADLDIGPITVVVASGDADPNAFVAGSLTGFESELLAFGLTVDHSVAGTDNLFSLAIVADGLSDGGVLAATVAPGVHSLIGTSVGTLRQRVGVLPTLDGMNGLGPWVRWFDSDGDVRPTGSGFAAGENLGFSQQSDGIEIGMNFTVGHGFHYGVLLGKADGRRGLAGGSGSDQTDLDSAGLYATWLRGDFYFDASWRWMDFESRLRTATASYQTSGNARAFNLEAGYTGWKVGAMTLVPQIQYTRIRIDNMDPVAGTLTEARLDGGDSERLRVGLGLEHSFLTGNGIRLTPYGSLSAIHESDGRSSFIVNGDPTLAGSVEADGTTGQLELGIGVQKGGWSLTGGVNWNDGGAVDSTFGGQLVVRWTW</sequence>
<keyword evidence="4" id="KW-1185">Reference proteome</keyword>
<gene>
    <name evidence="3" type="ORF">F0415_08130</name>
</gene>
<name>A0A5B2Z7B8_9GAMM</name>
<evidence type="ECO:0000313" key="3">
    <source>
        <dbReference type="EMBL" id="KAA2284658.1"/>
    </source>
</evidence>
<evidence type="ECO:0000313" key="4">
    <source>
        <dbReference type="Proteomes" id="UP000322165"/>
    </source>
</evidence>
<feature type="compositionally biased region" description="Gly residues" evidence="1">
    <location>
        <begin position="1"/>
        <end position="14"/>
    </location>
</feature>
<feature type="region of interest" description="Disordered" evidence="1">
    <location>
        <begin position="1"/>
        <end position="23"/>
    </location>
</feature>
<dbReference type="Proteomes" id="UP000322165">
    <property type="component" value="Unassembled WGS sequence"/>
</dbReference>
<dbReference type="InterPro" id="IPR011050">
    <property type="entry name" value="Pectin_lyase_fold/virulence"/>
</dbReference>
<dbReference type="RefSeq" id="WP_149860716.1">
    <property type="nucleotide sequence ID" value="NZ_VUOD01000005.1"/>
</dbReference>
<reference evidence="3 4" key="1">
    <citation type="submission" date="2019-09" db="EMBL/GenBank/DDBJ databases">
        <title>Arenimonas chukotkensis sp. nov., a bacterium isolated from Chukotka hot spring, Arctic region, Russia.</title>
        <authorList>
            <person name="Zayulina K.S."/>
            <person name="Prokofeva M.I."/>
            <person name="Elcheninov A.G."/>
            <person name="Novikov A."/>
            <person name="Kochetkova T.V."/>
            <person name="Kublanov I.V."/>
        </authorList>
    </citation>
    <scope>NUCLEOTIDE SEQUENCE [LARGE SCALE GENOMIC DNA]</scope>
    <source>
        <strain evidence="3 4">3729k</strain>
    </source>
</reference>
<feature type="domain" description="Autotransporter" evidence="2">
    <location>
        <begin position="1936"/>
        <end position="2205"/>
    </location>
</feature>
<dbReference type="PROSITE" id="PS51208">
    <property type="entry name" value="AUTOTRANSPORTER"/>
    <property type="match status" value="1"/>
</dbReference>
<dbReference type="EMBL" id="VUOD01000005">
    <property type="protein sequence ID" value="KAA2284658.1"/>
    <property type="molecule type" value="Genomic_DNA"/>
</dbReference>
<evidence type="ECO:0000259" key="2">
    <source>
        <dbReference type="PROSITE" id="PS51208"/>
    </source>
</evidence>
<dbReference type="SUPFAM" id="SSF103515">
    <property type="entry name" value="Autotransporter"/>
    <property type="match status" value="1"/>
</dbReference>
<accession>A0A5B2Z7B8</accession>
<dbReference type="InterPro" id="IPR005546">
    <property type="entry name" value="Autotransporte_beta"/>
</dbReference>
<organism evidence="3 4">
    <name type="scientific">Arenimonas fontis</name>
    <dbReference type="NCBI Taxonomy" id="2608255"/>
    <lineage>
        <taxon>Bacteria</taxon>
        <taxon>Pseudomonadati</taxon>
        <taxon>Pseudomonadota</taxon>
        <taxon>Gammaproteobacteria</taxon>
        <taxon>Lysobacterales</taxon>
        <taxon>Lysobacteraceae</taxon>
        <taxon>Arenimonas</taxon>
    </lineage>
</organism>
<comment type="caution">
    <text evidence="3">The sequence shown here is derived from an EMBL/GenBank/DDBJ whole genome shotgun (WGS) entry which is preliminary data.</text>
</comment>
<reference evidence="3 4" key="2">
    <citation type="submission" date="2019-09" db="EMBL/GenBank/DDBJ databases">
        <authorList>
            <person name="Mazur A."/>
        </authorList>
    </citation>
    <scope>NUCLEOTIDE SEQUENCE [LARGE SCALE GENOMIC DNA]</scope>
    <source>
        <strain evidence="3 4">3729k</strain>
    </source>
</reference>
<dbReference type="SUPFAM" id="SSF51126">
    <property type="entry name" value="Pectin lyase-like"/>
    <property type="match status" value="1"/>
</dbReference>